<dbReference type="AlphaFoldDB" id="K0KCR4"/>
<dbReference type="Proteomes" id="UP000009328">
    <property type="component" value="Unassembled WGS sequence"/>
</dbReference>
<evidence type="ECO:0000313" key="2">
    <source>
        <dbReference type="Proteomes" id="UP000009328"/>
    </source>
</evidence>
<dbReference type="Gene3D" id="3.30.420.10">
    <property type="entry name" value="Ribonuclease H-like superfamily/Ribonuclease H"/>
    <property type="match status" value="1"/>
</dbReference>
<evidence type="ECO:0000313" key="1">
    <source>
        <dbReference type="EMBL" id="CCH40681.1"/>
    </source>
</evidence>
<dbReference type="InParanoid" id="K0KCR4"/>
<dbReference type="EMBL" id="CAIF01000003">
    <property type="protein sequence ID" value="CCH40681.1"/>
    <property type="molecule type" value="Genomic_DNA"/>
</dbReference>
<gene>
    <name evidence="1" type="ORF">BN7_215</name>
</gene>
<organism evidence="1 2">
    <name type="scientific">Wickerhamomyces ciferrii (strain ATCC 14091 / BCRC 22168 / CBS 111 / JCM 3599 / NBRC 0793 / NRRL Y-1031 F-60-10)</name>
    <name type="common">Yeast</name>
    <name type="synonym">Pichia ciferrii</name>
    <dbReference type="NCBI Taxonomy" id="1206466"/>
    <lineage>
        <taxon>Eukaryota</taxon>
        <taxon>Fungi</taxon>
        <taxon>Dikarya</taxon>
        <taxon>Ascomycota</taxon>
        <taxon>Saccharomycotina</taxon>
        <taxon>Saccharomycetes</taxon>
        <taxon>Phaffomycetales</taxon>
        <taxon>Wickerhamomycetaceae</taxon>
        <taxon>Wickerhamomyces</taxon>
    </lineage>
</organism>
<dbReference type="HOGENOM" id="CLU_2387865_0_0_1"/>
<protein>
    <submittedName>
        <fullName evidence="1">Uncharacterized protein</fullName>
    </submittedName>
</protein>
<accession>K0KCR4</accession>
<dbReference type="GO" id="GO:0003676">
    <property type="term" value="F:nucleic acid binding"/>
    <property type="evidence" value="ECO:0007669"/>
    <property type="project" value="InterPro"/>
</dbReference>
<keyword evidence="2" id="KW-1185">Reference proteome</keyword>
<sequence>MADNGRPSLKKLSKRVLRKTIQKGVHDSEEDAKATMDLVKKKRYGRSFRMFKIRYTGEEPQKIKLANDPQRYLAGRYALIDGVKSFQNNYINNW</sequence>
<comment type="caution">
    <text evidence="1">The sequence shown here is derived from an EMBL/GenBank/DDBJ whole genome shotgun (WGS) entry which is preliminary data.</text>
</comment>
<proteinExistence type="predicted"/>
<dbReference type="InterPro" id="IPR036397">
    <property type="entry name" value="RNaseH_sf"/>
</dbReference>
<name>K0KCR4_WICCF</name>
<reference evidence="1 2" key="1">
    <citation type="journal article" date="2012" name="Eukaryot. Cell">
        <title>Draft genome sequence of Wickerhamomyces ciferrii NRRL Y-1031 F-60-10.</title>
        <authorList>
            <person name="Schneider J."/>
            <person name="Andrea H."/>
            <person name="Blom J."/>
            <person name="Jaenicke S."/>
            <person name="Ruckert C."/>
            <person name="Schorsch C."/>
            <person name="Szczepanowski R."/>
            <person name="Farwick M."/>
            <person name="Goesmann A."/>
            <person name="Puhler A."/>
            <person name="Schaffer S."/>
            <person name="Tauch A."/>
            <person name="Kohler T."/>
            <person name="Brinkrolf K."/>
        </authorList>
    </citation>
    <scope>NUCLEOTIDE SEQUENCE [LARGE SCALE GENOMIC DNA]</scope>
    <source>
        <strain evidence="2">ATCC 14091 / BCRC 22168 / CBS 111 / JCM 3599 / NBRC 0793 / NRRL Y-1031 F-60-10</strain>
    </source>
</reference>